<gene>
    <name evidence="6" type="ORF">EDC38_0977</name>
</gene>
<dbReference type="PANTHER" id="PTHR30419">
    <property type="entry name" value="HTH-TYPE TRANSCRIPTIONAL REGULATOR YBHD"/>
    <property type="match status" value="1"/>
</dbReference>
<dbReference type="Gene3D" id="3.40.190.290">
    <property type="match status" value="1"/>
</dbReference>
<proteinExistence type="inferred from homology"/>
<dbReference type="InterPro" id="IPR036388">
    <property type="entry name" value="WH-like_DNA-bd_sf"/>
</dbReference>
<dbReference type="FunFam" id="1.10.10.10:FF:000001">
    <property type="entry name" value="LysR family transcriptional regulator"/>
    <property type="match status" value="1"/>
</dbReference>
<keyword evidence="4" id="KW-0804">Transcription</keyword>
<dbReference type="InterPro" id="IPR036390">
    <property type="entry name" value="WH_DNA-bd_sf"/>
</dbReference>
<dbReference type="SUPFAM" id="SSF53850">
    <property type="entry name" value="Periplasmic binding protein-like II"/>
    <property type="match status" value="1"/>
</dbReference>
<evidence type="ECO:0000256" key="3">
    <source>
        <dbReference type="ARBA" id="ARBA00023125"/>
    </source>
</evidence>
<dbReference type="GO" id="GO:0003677">
    <property type="term" value="F:DNA binding"/>
    <property type="evidence" value="ECO:0007669"/>
    <property type="project" value="UniProtKB-KW"/>
</dbReference>
<dbReference type="SUPFAM" id="SSF46785">
    <property type="entry name" value="Winged helix' DNA-binding domain"/>
    <property type="match status" value="1"/>
</dbReference>
<feature type="domain" description="HTH lysR-type" evidence="5">
    <location>
        <begin position="1"/>
        <end position="58"/>
    </location>
</feature>
<evidence type="ECO:0000256" key="2">
    <source>
        <dbReference type="ARBA" id="ARBA00023015"/>
    </source>
</evidence>
<dbReference type="InterPro" id="IPR005119">
    <property type="entry name" value="LysR_subst-bd"/>
</dbReference>
<dbReference type="RefSeq" id="WP_024460392.1">
    <property type="nucleotide sequence ID" value="NZ_JBHYFO010000002.1"/>
</dbReference>
<dbReference type="InterPro" id="IPR000847">
    <property type="entry name" value="LysR_HTH_N"/>
</dbReference>
<dbReference type="Pfam" id="PF00126">
    <property type="entry name" value="HTH_1"/>
    <property type="match status" value="1"/>
</dbReference>
<sequence>MDTQHLQAFVAVAETGSFSAAGQRLHLTQPAVSKRIATLEQQLNSPLFDRVGRQISLTHAGLSLLPNAKRILQEVADAERAITDLQGEVRGALSIATSHHIGLHRLPPTLRHFTERYPEVKLDLHFLDSEQAYGEVLQGRFDLGIVTLAPESDPRMAEDIIWRDQLHFVVSHNHPLAQRKSLTLADLSPWQAILPDTNTYTTRLVQALFDEQSLTLDVGMVTNHLDTLKMMVSIGLGWGVLPQTLLGDGQVHPLPLDHTVITRNLGAIHHKQRSLNNAARVFLQLLQG</sequence>
<evidence type="ECO:0000313" key="7">
    <source>
        <dbReference type="Proteomes" id="UP000273643"/>
    </source>
</evidence>
<dbReference type="InterPro" id="IPR050950">
    <property type="entry name" value="HTH-type_LysR_regulators"/>
</dbReference>
<accession>A0A3N1P6F2</accession>
<dbReference type="EMBL" id="RJUK01000001">
    <property type="protein sequence ID" value="ROQ20376.1"/>
    <property type="molecule type" value="Genomic_DNA"/>
</dbReference>
<dbReference type="AlphaFoldDB" id="A0A3N1P6F2"/>
<evidence type="ECO:0000256" key="1">
    <source>
        <dbReference type="ARBA" id="ARBA00009437"/>
    </source>
</evidence>
<evidence type="ECO:0000313" key="6">
    <source>
        <dbReference type="EMBL" id="ROQ20376.1"/>
    </source>
</evidence>
<comment type="caution">
    <text evidence="6">The sequence shown here is derived from an EMBL/GenBank/DDBJ whole genome shotgun (WGS) entry which is preliminary data.</text>
</comment>
<dbReference type="GO" id="GO:0003700">
    <property type="term" value="F:DNA-binding transcription factor activity"/>
    <property type="evidence" value="ECO:0007669"/>
    <property type="project" value="InterPro"/>
</dbReference>
<dbReference type="PROSITE" id="PS50931">
    <property type="entry name" value="HTH_LYSR"/>
    <property type="match status" value="1"/>
</dbReference>
<dbReference type="OrthoDB" id="9785745at2"/>
<organism evidence="6 7">
    <name type="scientific">Marinimicrobium koreense</name>
    <dbReference type="NCBI Taxonomy" id="306545"/>
    <lineage>
        <taxon>Bacteria</taxon>
        <taxon>Pseudomonadati</taxon>
        <taxon>Pseudomonadota</taxon>
        <taxon>Gammaproteobacteria</taxon>
        <taxon>Cellvibrionales</taxon>
        <taxon>Cellvibrionaceae</taxon>
        <taxon>Marinimicrobium</taxon>
    </lineage>
</organism>
<keyword evidence="3" id="KW-0238">DNA-binding</keyword>
<comment type="similarity">
    <text evidence="1">Belongs to the LysR transcriptional regulatory family.</text>
</comment>
<keyword evidence="7" id="KW-1185">Reference proteome</keyword>
<dbReference type="Pfam" id="PF03466">
    <property type="entry name" value="LysR_substrate"/>
    <property type="match status" value="1"/>
</dbReference>
<dbReference type="PANTHER" id="PTHR30419:SF8">
    <property type="entry name" value="NITROGEN ASSIMILATION TRANSCRIPTIONAL ACTIVATOR-RELATED"/>
    <property type="match status" value="1"/>
</dbReference>
<evidence type="ECO:0000256" key="4">
    <source>
        <dbReference type="ARBA" id="ARBA00023163"/>
    </source>
</evidence>
<dbReference type="CDD" id="cd05466">
    <property type="entry name" value="PBP2_LTTR_substrate"/>
    <property type="match status" value="1"/>
</dbReference>
<protein>
    <submittedName>
        <fullName evidence="6">LysR family transcriptional regulator</fullName>
    </submittedName>
</protein>
<keyword evidence="2" id="KW-0805">Transcription regulation</keyword>
<dbReference type="Gene3D" id="1.10.10.10">
    <property type="entry name" value="Winged helix-like DNA-binding domain superfamily/Winged helix DNA-binding domain"/>
    <property type="match status" value="1"/>
</dbReference>
<name>A0A3N1P6F2_9GAMM</name>
<dbReference type="Proteomes" id="UP000273643">
    <property type="component" value="Unassembled WGS sequence"/>
</dbReference>
<evidence type="ECO:0000259" key="5">
    <source>
        <dbReference type="PROSITE" id="PS50931"/>
    </source>
</evidence>
<reference evidence="6 7" key="1">
    <citation type="submission" date="2018-11" db="EMBL/GenBank/DDBJ databases">
        <title>Genomic Encyclopedia of Type Strains, Phase IV (KMG-IV): sequencing the most valuable type-strain genomes for metagenomic binning, comparative biology and taxonomic classification.</title>
        <authorList>
            <person name="Goeker M."/>
        </authorList>
    </citation>
    <scope>NUCLEOTIDE SEQUENCE [LARGE SCALE GENOMIC DNA]</scope>
    <source>
        <strain evidence="6 7">DSM 16974</strain>
    </source>
</reference>
<dbReference type="PRINTS" id="PR00039">
    <property type="entry name" value="HTHLYSR"/>
</dbReference>
<dbReference type="GO" id="GO:0005829">
    <property type="term" value="C:cytosol"/>
    <property type="evidence" value="ECO:0007669"/>
    <property type="project" value="TreeGrafter"/>
</dbReference>